<evidence type="ECO:0000313" key="2">
    <source>
        <dbReference type="Proteomes" id="UP000293465"/>
    </source>
</evidence>
<dbReference type="EMBL" id="SEZJ01000003">
    <property type="protein sequence ID" value="RYU47750.1"/>
    <property type="molecule type" value="Genomic_DNA"/>
</dbReference>
<keyword evidence="1" id="KW-0238">DNA-binding</keyword>
<dbReference type="AlphaFoldDB" id="A0A4Q5KMS3"/>
<dbReference type="PANTHER" id="PTHR35145:SF1">
    <property type="entry name" value="CYTOPLASMIC PROTEIN"/>
    <property type="match status" value="1"/>
</dbReference>
<dbReference type="Gene3D" id="3.90.1150.30">
    <property type="match status" value="1"/>
</dbReference>
<sequence>MTERELIDYLLAKPCSEDSYPFGPDAQVFKVFGKMFALIGYRNEKLTITLKASPENVTFLSEEFECIERGYHMNKKHWITIAVNNEVSIGMLEDWIDNSYSLITSKLTKTQKMMI</sequence>
<gene>
    <name evidence="1" type="ORF">ERW49_04535</name>
</gene>
<accession>A0A4Q5KMS3</accession>
<organism evidence="1 2">
    <name type="scientific">Aliivibrio finisterrensis</name>
    <dbReference type="NCBI Taxonomy" id="511998"/>
    <lineage>
        <taxon>Bacteria</taxon>
        <taxon>Pseudomonadati</taxon>
        <taxon>Pseudomonadota</taxon>
        <taxon>Gammaproteobacteria</taxon>
        <taxon>Vibrionales</taxon>
        <taxon>Vibrionaceae</taxon>
        <taxon>Aliivibrio</taxon>
    </lineage>
</organism>
<dbReference type="InterPro" id="IPR007351">
    <property type="entry name" value="YjbR"/>
</dbReference>
<dbReference type="PANTHER" id="PTHR35145">
    <property type="entry name" value="CYTOPLASMIC PROTEIN-RELATED"/>
    <property type="match status" value="1"/>
</dbReference>
<protein>
    <submittedName>
        <fullName evidence="1">MmcQ/YjbR family DNA-binding protein</fullName>
    </submittedName>
</protein>
<dbReference type="OrthoDB" id="3194910at2"/>
<evidence type="ECO:0000313" key="1">
    <source>
        <dbReference type="EMBL" id="RYU47750.1"/>
    </source>
</evidence>
<dbReference type="Pfam" id="PF04237">
    <property type="entry name" value="YjbR"/>
    <property type="match status" value="1"/>
</dbReference>
<reference evidence="1 2" key="1">
    <citation type="submission" date="2019-02" db="EMBL/GenBank/DDBJ databases">
        <title>Genome sequences of Aliivibrio finisterrensis strains from farmed Atlantic salmon.</title>
        <authorList>
            <person name="Bowman J.P."/>
        </authorList>
    </citation>
    <scope>NUCLEOTIDE SEQUENCE [LARGE SCALE GENOMIC DNA]</scope>
    <source>
        <strain evidence="1 2">A32</strain>
    </source>
</reference>
<dbReference type="GO" id="GO:0003677">
    <property type="term" value="F:DNA binding"/>
    <property type="evidence" value="ECO:0007669"/>
    <property type="project" value="UniProtKB-KW"/>
</dbReference>
<dbReference type="Proteomes" id="UP000293465">
    <property type="component" value="Unassembled WGS sequence"/>
</dbReference>
<comment type="caution">
    <text evidence="1">The sequence shown here is derived from an EMBL/GenBank/DDBJ whole genome shotgun (WGS) entry which is preliminary data.</text>
</comment>
<dbReference type="SUPFAM" id="SSF142906">
    <property type="entry name" value="YjbR-like"/>
    <property type="match status" value="1"/>
</dbReference>
<name>A0A4Q5KMS3_9GAMM</name>
<dbReference type="InterPro" id="IPR058532">
    <property type="entry name" value="YjbR/MT2646/Rv2570-like"/>
</dbReference>
<proteinExistence type="predicted"/>
<dbReference type="InterPro" id="IPR038056">
    <property type="entry name" value="YjbR-like_sf"/>
</dbReference>